<dbReference type="Proteomes" id="UP000092124">
    <property type="component" value="Unassembled WGS sequence"/>
</dbReference>
<proteinExistence type="predicted"/>
<accession>A0A1A6GWV4</accession>
<sequence>MLDAGTLDAYLEKYWVIKLSASTGVAVLRGHRGQTISAKHRQARAPRRWQASPQAAPPGPRGPRRRRRPPQVEHL</sequence>
<feature type="region of interest" description="Disordered" evidence="1">
    <location>
        <begin position="33"/>
        <end position="75"/>
    </location>
</feature>
<dbReference type="EMBL" id="LZPO01066429">
    <property type="protein sequence ID" value="OBS70095.1"/>
    <property type="molecule type" value="Genomic_DNA"/>
</dbReference>
<evidence type="ECO:0000313" key="3">
    <source>
        <dbReference type="Proteomes" id="UP000092124"/>
    </source>
</evidence>
<evidence type="ECO:0000256" key="1">
    <source>
        <dbReference type="SAM" id="MobiDB-lite"/>
    </source>
</evidence>
<organism evidence="2 3">
    <name type="scientific">Neotoma lepida</name>
    <name type="common">Desert woodrat</name>
    <dbReference type="NCBI Taxonomy" id="56216"/>
    <lineage>
        <taxon>Eukaryota</taxon>
        <taxon>Metazoa</taxon>
        <taxon>Chordata</taxon>
        <taxon>Craniata</taxon>
        <taxon>Vertebrata</taxon>
        <taxon>Euteleostomi</taxon>
        <taxon>Mammalia</taxon>
        <taxon>Eutheria</taxon>
        <taxon>Euarchontoglires</taxon>
        <taxon>Glires</taxon>
        <taxon>Rodentia</taxon>
        <taxon>Myomorpha</taxon>
        <taxon>Muroidea</taxon>
        <taxon>Cricetidae</taxon>
        <taxon>Neotominae</taxon>
        <taxon>Neotoma</taxon>
    </lineage>
</organism>
<feature type="compositionally biased region" description="Basic residues" evidence="1">
    <location>
        <begin position="38"/>
        <end position="47"/>
    </location>
</feature>
<gene>
    <name evidence="2" type="ORF">A6R68_01361</name>
</gene>
<comment type="caution">
    <text evidence="2">The sequence shown here is derived from an EMBL/GenBank/DDBJ whole genome shotgun (WGS) entry which is preliminary data.</text>
</comment>
<evidence type="ECO:0000313" key="2">
    <source>
        <dbReference type="EMBL" id="OBS70095.1"/>
    </source>
</evidence>
<reference evidence="2 3" key="1">
    <citation type="submission" date="2016-06" db="EMBL/GenBank/DDBJ databases">
        <title>The Draft Genome Sequence and Annotation of the Desert Woodrat Neotoma lepida.</title>
        <authorList>
            <person name="Campbell M."/>
            <person name="Oakeson K.F."/>
            <person name="Yandell M."/>
            <person name="Halpert J.R."/>
            <person name="Dearing D."/>
        </authorList>
    </citation>
    <scope>NUCLEOTIDE SEQUENCE [LARGE SCALE GENOMIC DNA]</scope>
    <source>
        <strain evidence="2">417</strain>
        <tissue evidence="2">Liver</tissue>
    </source>
</reference>
<name>A0A1A6GWV4_NEOLE</name>
<dbReference type="AlphaFoldDB" id="A0A1A6GWV4"/>
<keyword evidence="3" id="KW-1185">Reference proteome</keyword>
<protein>
    <submittedName>
        <fullName evidence="2">Uncharacterized protein</fullName>
    </submittedName>
</protein>